<sequence>MITVIVRFPLPQDLSSETVRTVYEHSAPQFQGAPGLIRKYYLHGADQTGGGVYLWENREAADNMHSETWRRQIAERFGAAPQIEYFDSLFIIDNTAAAMPEQAASLEPSRNGRRVPTRS</sequence>
<protein>
    <recommendedName>
        <fullName evidence="3">Monooxygenase</fullName>
    </recommendedName>
</protein>
<evidence type="ECO:0000313" key="1">
    <source>
        <dbReference type="EMBL" id="KLK90274.1"/>
    </source>
</evidence>
<dbReference type="Proteomes" id="UP000035489">
    <property type="component" value="Unassembled WGS sequence"/>
</dbReference>
<reference evidence="1 2" key="1">
    <citation type="submission" date="2015-05" db="EMBL/GenBank/DDBJ databases">
        <title>Draft genome sequence of Microvirga vignae strain BR3299, a novel nitrogen fixing bacteria isolated from Brazil semi-aired region.</title>
        <authorList>
            <person name="Zilli J.E."/>
            <person name="Passos S.R."/>
            <person name="Leite J."/>
            <person name="Baldani J.I."/>
            <person name="Xavier G.R."/>
            <person name="Rumjaneck N.G."/>
            <person name="Simoes-Araujo J.L."/>
        </authorList>
    </citation>
    <scope>NUCLEOTIDE SEQUENCE [LARGE SCALE GENOMIC DNA]</scope>
    <source>
        <strain evidence="1 2">BR3299</strain>
    </source>
</reference>
<name>A0A0H1R596_9HYPH</name>
<dbReference type="Gene3D" id="3.30.70.100">
    <property type="match status" value="1"/>
</dbReference>
<dbReference type="InterPro" id="IPR011008">
    <property type="entry name" value="Dimeric_a/b-barrel"/>
</dbReference>
<comment type="caution">
    <text evidence="1">The sequence shown here is derived from an EMBL/GenBank/DDBJ whole genome shotgun (WGS) entry which is preliminary data.</text>
</comment>
<keyword evidence="2" id="KW-1185">Reference proteome</keyword>
<dbReference type="SUPFAM" id="SSF54909">
    <property type="entry name" value="Dimeric alpha+beta barrel"/>
    <property type="match status" value="1"/>
</dbReference>
<evidence type="ECO:0000313" key="2">
    <source>
        <dbReference type="Proteomes" id="UP000035489"/>
    </source>
</evidence>
<dbReference type="STRING" id="1225564.AA309_26980"/>
<organism evidence="1 2">
    <name type="scientific">Microvirga vignae</name>
    <dbReference type="NCBI Taxonomy" id="1225564"/>
    <lineage>
        <taxon>Bacteria</taxon>
        <taxon>Pseudomonadati</taxon>
        <taxon>Pseudomonadota</taxon>
        <taxon>Alphaproteobacteria</taxon>
        <taxon>Hyphomicrobiales</taxon>
        <taxon>Methylobacteriaceae</taxon>
        <taxon>Microvirga</taxon>
    </lineage>
</organism>
<dbReference type="EMBL" id="LCYG01000091">
    <property type="protein sequence ID" value="KLK90274.1"/>
    <property type="molecule type" value="Genomic_DNA"/>
</dbReference>
<dbReference type="PATRIC" id="fig|1225564.3.peg.7024"/>
<gene>
    <name evidence="1" type="ORF">AA309_26980</name>
</gene>
<proteinExistence type="predicted"/>
<dbReference type="AlphaFoldDB" id="A0A0H1R596"/>
<accession>A0A0H1R596</accession>
<evidence type="ECO:0008006" key="3">
    <source>
        <dbReference type="Google" id="ProtNLM"/>
    </source>
</evidence>